<gene>
    <name evidence="6" type="ORF">WB403_22130</name>
</gene>
<reference evidence="6 7" key="1">
    <citation type="submission" date="2024-03" db="EMBL/GenBank/DDBJ databases">
        <title>First Report of Pectobacterium brasiliscabiei causing potato scab in china.</title>
        <authorList>
            <person name="Handique U."/>
        </authorList>
    </citation>
    <scope>NUCLEOTIDE SEQUENCE [LARGE SCALE GENOMIC DNA]</scope>
    <source>
        <strain evidence="6 7">ZRIMU1503</strain>
    </source>
</reference>
<organism evidence="6 7">
    <name type="scientific">Streptomyces brasiliscabiei</name>
    <dbReference type="NCBI Taxonomy" id="2736302"/>
    <lineage>
        <taxon>Bacteria</taxon>
        <taxon>Bacillati</taxon>
        <taxon>Actinomycetota</taxon>
        <taxon>Actinomycetes</taxon>
        <taxon>Kitasatosporales</taxon>
        <taxon>Streptomycetaceae</taxon>
        <taxon>Streptomyces</taxon>
    </lineage>
</organism>
<evidence type="ECO:0000256" key="1">
    <source>
        <dbReference type="ARBA" id="ARBA00023015"/>
    </source>
</evidence>
<feature type="domain" description="Cyclic nucleotide-binding" evidence="4">
    <location>
        <begin position="24"/>
        <end position="106"/>
    </location>
</feature>
<dbReference type="PROSITE" id="PS50042">
    <property type="entry name" value="CNMP_BINDING_3"/>
    <property type="match status" value="1"/>
</dbReference>
<dbReference type="Pfam" id="PF00027">
    <property type="entry name" value="cNMP_binding"/>
    <property type="match status" value="1"/>
</dbReference>
<feature type="domain" description="HTH crp-type" evidence="5">
    <location>
        <begin position="137"/>
        <end position="212"/>
    </location>
</feature>
<dbReference type="SMART" id="SM00419">
    <property type="entry name" value="HTH_CRP"/>
    <property type="match status" value="1"/>
</dbReference>
<dbReference type="PROSITE" id="PS51063">
    <property type="entry name" value="HTH_CRP_2"/>
    <property type="match status" value="1"/>
</dbReference>
<dbReference type="EMBL" id="JBBAYM010000014">
    <property type="protein sequence ID" value="MEI5611862.1"/>
    <property type="molecule type" value="Genomic_DNA"/>
</dbReference>
<evidence type="ECO:0000259" key="5">
    <source>
        <dbReference type="PROSITE" id="PS51063"/>
    </source>
</evidence>
<accession>A0ABU8GF99</accession>
<evidence type="ECO:0000256" key="2">
    <source>
        <dbReference type="ARBA" id="ARBA00023125"/>
    </source>
</evidence>
<dbReference type="SUPFAM" id="SSF46785">
    <property type="entry name" value="Winged helix' DNA-binding domain"/>
    <property type="match status" value="1"/>
</dbReference>
<proteinExistence type="predicted"/>
<dbReference type="Pfam" id="PF13545">
    <property type="entry name" value="HTH_Crp_2"/>
    <property type="match status" value="1"/>
</dbReference>
<dbReference type="PANTHER" id="PTHR24567:SF74">
    <property type="entry name" value="HTH-TYPE TRANSCRIPTIONAL REGULATOR ARCR"/>
    <property type="match status" value="1"/>
</dbReference>
<evidence type="ECO:0000313" key="6">
    <source>
        <dbReference type="EMBL" id="MEI5611862.1"/>
    </source>
</evidence>
<keyword evidence="3" id="KW-0804">Transcription</keyword>
<dbReference type="InterPro" id="IPR036390">
    <property type="entry name" value="WH_DNA-bd_sf"/>
</dbReference>
<name>A0ABU8GF99_9ACTN</name>
<evidence type="ECO:0000313" key="7">
    <source>
        <dbReference type="Proteomes" id="UP001365781"/>
    </source>
</evidence>
<dbReference type="CDD" id="cd00038">
    <property type="entry name" value="CAP_ED"/>
    <property type="match status" value="1"/>
</dbReference>
<dbReference type="InterPro" id="IPR000595">
    <property type="entry name" value="cNMP-bd_dom"/>
</dbReference>
<dbReference type="RefSeq" id="WP_336538983.1">
    <property type="nucleotide sequence ID" value="NZ_JBBAYL010000014.1"/>
</dbReference>
<keyword evidence="7" id="KW-1185">Reference proteome</keyword>
<evidence type="ECO:0000259" key="4">
    <source>
        <dbReference type="PROSITE" id="PS50042"/>
    </source>
</evidence>
<comment type="caution">
    <text evidence="6">The sequence shown here is derived from an EMBL/GenBank/DDBJ whole genome shotgun (WGS) entry which is preliminary data.</text>
</comment>
<keyword evidence="1" id="KW-0805">Transcription regulation</keyword>
<dbReference type="InterPro" id="IPR050397">
    <property type="entry name" value="Env_Response_Regulators"/>
</dbReference>
<dbReference type="PANTHER" id="PTHR24567">
    <property type="entry name" value="CRP FAMILY TRANSCRIPTIONAL REGULATORY PROTEIN"/>
    <property type="match status" value="1"/>
</dbReference>
<dbReference type="InterPro" id="IPR018490">
    <property type="entry name" value="cNMP-bd_dom_sf"/>
</dbReference>
<dbReference type="Proteomes" id="UP001365781">
    <property type="component" value="Unassembled WGS sequence"/>
</dbReference>
<dbReference type="Gene3D" id="2.60.120.10">
    <property type="entry name" value="Jelly Rolls"/>
    <property type="match status" value="1"/>
</dbReference>
<evidence type="ECO:0000256" key="3">
    <source>
        <dbReference type="ARBA" id="ARBA00023163"/>
    </source>
</evidence>
<dbReference type="SUPFAM" id="SSF51206">
    <property type="entry name" value="cAMP-binding domain-like"/>
    <property type="match status" value="1"/>
</dbReference>
<sequence length="220" mass="23025">MTDRSPFTEDELNLIRGAGGRRDWERGERLMREGSGAEDVLLVETGLVKVTADTANGYSSVLAVRGPGELLGELACVDGGVRSGTVTAIRAGRGVTVGADRFLRLLAEHGPLALAVLRGVSGRLRQSDRLRAEHGAYPAATRIARVLADLALCHGEPVSDPLSDAVAVLINQQELAGAAGTSRESVARTMRQLQAAGLVSTVRGATVVPDPGALRRWTGG</sequence>
<dbReference type="SMART" id="SM00100">
    <property type="entry name" value="cNMP"/>
    <property type="match status" value="1"/>
</dbReference>
<dbReference type="InterPro" id="IPR012318">
    <property type="entry name" value="HTH_CRP"/>
</dbReference>
<protein>
    <submittedName>
        <fullName evidence="6">Crp/Fnr family transcriptional regulator</fullName>
    </submittedName>
</protein>
<keyword evidence="2" id="KW-0238">DNA-binding</keyword>
<dbReference type="InterPro" id="IPR014710">
    <property type="entry name" value="RmlC-like_jellyroll"/>
</dbReference>